<sequence length="226" mass="23781">MPSYARSTSSAYTVTFILLLLVRVIKPSYALFTQTTRWGAVSIQRNSQGTFCYVPASATTRDTTCKGSSADLASVLQVHLVQGLSIAYYNGVDNVLLGGSNYSLPAPANMPIIRLCVSGRAGDGGFETLCVNAAADNQLSGSPLCQVVLAQQFVSDGCYDPRAFRPASLPSTAASYYTAGYPNPTATGGGGYPTTVTSSSSSEWFEAGHPGFIAFLAVLEVLLLEM</sequence>
<reference evidence="2" key="1">
    <citation type="submission" date="2020-11" db="EMBL/GenBank/DDBJ databases">
        <authorList>
            <consortium name="DOE Joint Genome Institute"/>
            <person name="Ahrendt S."/>
            <person name="Riley R."/>
            <person name="Andreopoulos W."/>
            <person name="Labutti K."/>
            <person name="Pangilinan J."/>
            <person name="Ruiz-Duenas F.J."/>
            <person name="Barrasa J.M."/>
            <person name="Sanchez-Garcia M."/>
            <person name="Camarero S."/>
            <person name="Miyauchi S."/>
            <person name="Serrano A."/>
            <person name="Linde D."/>
            <person name="Babiker R."/>
            <person name="Drula E."/>
            <person name="Ayuso-Fernandez I."/>
            <person name="Pacheco R."/>
            <person name="Padilla G."/>
            <person name="Ferreira P."/>
            <person name="Barriuso J."/>
            <person name="Kellner H."/>
            <person name="Castanera R."/>
            <person name="Alfaro M."/>
            <person name="Ramirez L."/>
            <person name="Pisabarro A.G."/>
            <person name="Kuo A."/>
            <person name="Tritt A."/>
            <person name="Lipzen A."/>
            <person name="He G."/>
            <person name="Yan M."/>
            <person name="Ng V."/>
            <person name="Cullen D."/>
            <person name="Martin F."/>
            <person name="Rosso M.-N."/>
            <person name="Henrissat B."/>
            <person name="Hibbett D."/>
            <person name="Martinez A.T."/>
            <person name="Grigoriev I.V."/>
        </authorList>
    </citation>
    <scope>NUCLEOTIDE SEQUENCE</scope>
    <source>
        <strain evidence="2">CBS 506.95</strain>
    </source>
</reference>
<gene>
    <name evidence="2" type="ORF">CPB83DRAFT_842183</name>
</gene>
<accession>A0A9P6EUN6</accession>
<organism evidence="2 3">
    <name type="scientific">Crepidotus variabilis</name>
    <dbReference type="NCBI Taxonomy" id="179855"/>
    <lineage>
        <taxon>Eukaryota</taxon>
        <taxon>Fungi</taxon>
        <taxon>Dikarya</taxon>
        <taxon>Basidiomycota</taxon>
        <taxon>Agaricomycotina</taxon>
        <taxon>Agaricomycetes</taxon>
        <taxon>Agaricomycetidae</taxon>
        <taxon>Agaricales</taxon>
        <taxon>Agaricineae</taxon>
        <taxon>Crepidotaceae</taxon>
        <taxon>Crepidotus</taxon>
    </lineage>
</organism>
<feature type="signal peptide" evidence="1">
    <location>
        <begin position="1"/>
        <end position="30"/>
    </location>
</feature>
<evidence type="ECO:0008006" key="4">
    <source>
        <dbReference type="Google" id="ProtNLM"/>
    </source>
</evidence>
<dbReference type="EMBL" id="MU157824">
    <property type="protein sequence ID" value="KAF9535701.1"/>
    <property type="molecule type" value="Genomic_DNA"/>
</dbReference>
<dbReference type="AlphaFoldDB" id="A0A9P6EUN6"/>
<dbReference type="Proteomes" id="UP000807306">
    <property type="component" value="Unassembled WGS sequence"/>
</dbReference>
<proteinExistence type="predicted"/>
<name>A0A9P6EUN6_9AGAR</name>
<evidence type="ECO:0000256" key="1">
    <source>
        <dbReference type="SAM" id="SignalP"/>
    </source>
</evidence>
<keyword evidence="3" id="KW-1185">Reference proteome</keyword>
<evidence type="ECO:0000313" key="2">
    <source>
        <dbReference type="EMBL" id="KAF9535701.1"/>
    </source>
</evidence>
<protein>
    <recommendedName>
        <fullName evidence="4">FAS1 domain-containing protein</fullName>
    </recommendedName>
</protein>
<dbReference type="OrthoDB" id="2966769at2759"/>
<keyword evidence="1" id="KW-0732">Signal</keyword>
<evidence type="ECO:0000313" key="3">
    <source>
        <dbReference type="Proteomes" id="UP000807306"/>
    </source>
</evidence>
<feature type="chain" id="PRO_5040224936" description="FAS1 domain-containing protein" evidence="1">
    <location>
        <begin position="31"/>
        <end position="226"/>
    </location>
</feature>
<comment type="caution">
    <text evidence="2">The sequence shown here is derived from an EMBL/GenBank/DDBJ whole genome shotgun (WGS) entry which is preliminary data.</text>
</comment>